<keyword evidence="1" id="KW-1133">Transmembrane helix</keyword>
<keyword evidence="1" id="KW-0812">Transmembrane</keyword>
<keyword evidence="1" id="KW-0472">Membrane</keyword>
<reference evidence="2 3" key="1">
    <citation type="submission" date="2019-09" db="EMBL/GenBank/DDBJ databases">
        <title>Actinomadura physcomitrii sp. nov., a novel actinomycete isolated from moss [Physcomitrium sphaericum (Ludw) Fuernr].</title>
        <authorList>
            <person name="Liu C."/>
            <person name="Zhuang X."/>
        </authorList>
    </citation>
    <scope>NUCLEOTIDE SEQUENCE [LARGE SCALE GENOMIC DNA]</scope>
    <source>
        <strain evidence="2 3">CYP1-1B</strain>
    </source>
</reference>
<comment type="caution">
    <text evidence="2">The sequence shown here is derived from an EMBL/GenBank/DDBJ whole genome shotgun (WGS) entry which is preliminary data.</text>
</comment>
<keyword evidence="3" id="KW-1185">Reference proteome</keyword>
<dbReference type="EMBL" id="WBMR01000013">
    <property type="protein sequence ID" value="KAB2386343.1"/>
    <property type="molecule type" value="Genomic_DNA"/>
</dbReference>
<evidence type="ECO:0000313" key="3">
    <source>
        <dbReference type="Proteomes" id="UP000483004"/>
    </source>
</evidence>
<proteinExistence type="predicted"/>
<name>A0A6L3W400_9ACTN</name>
<dbReference type="Proteomes" id="UP000483004">
    <property type="component" value="Unassembled WGS sequence"/>
</dbReference>
<gene>
    <name evidence="2" type="ORF">F9B16_07185</name>
</gene>
<accession>A0A6L3W400</accession>
<dbReference type="OrthoDB" id="3482359at2"/>
<feature type="transmembrane region" description="Helical" evidence="1">
    <location>
        <begin position="99"/>
        <end position="118"/>
    </location>
</feature>
<protein>
    <submittedName>
        <fullName evidence="2">Uncharacterized protein</fullName>
    </submittedName>
</protein>
<feature type="transmembrane region" description="Helical" evidence="1">
    <location>
        <begin position="12"/>
        <end position="31"/>
    </location>
</feature>
<evidence type="ECO:0000256" key="1">
    <source>
        <dbReference type="SAM" id="Phobius"/>
    </source>
</evidence>
<sequence>MAPESIDGIPVTVVVVWVLGAAGWGVVLAGLRRGLRGRDRGPALFAHTATPAGVVLMFAVLGYGSLYATIALAAEWWSLAAVTGFRPARLVAGGGLRRLAAWLLLTAAVTYVAGRLVLGR</sequence>
<evidence type="ECO:0000313" key="2">
    <source>
        <dbReference type="EMBL" id="KAB2386343.1"/>
    </source>
</evidence>
<feature type="transmembrane region" description="Helical" evidence="1">
    <location>
        <begin position="52"/>
        <end position="79"/>
    </location>
</feature>
<dbReference type="AlphaFoldDB" id="A0A6L3W400"/>
<organism evidence="2 3">
    <name type="scientific">Actinomadura montaniterrae</name>
    <dbReference type="NCBI Taxonomy" id="1803903"/>
    <lineage>
        <taxon>Bacteria</taxon>
        <taxon>Bacillati</taxon>
        <taxon>Actinomycetota</taxon>
        <taxon>Actinomycetes</taxon>
        <taxon>Streptosporangiales</taxon>
        <taxon>Thermomonosporaceae</taxon>
        <taxon>Actinomadura</taxon>
    </lineage>
</organism>